<comment type="caution">
    <text evidence="2">The sequence shown here is derived from an EMBL/GenBank/DDBJ whole genome shotgun (WGS) entry which is preliminary data.</text>
</comment>
<name>A0ABD3NXS0_9STRA</name>
<dbReference type="AlphaFoldDB" id="A0ABD3NXS0"/>
<feature type="compositionally biased region" description="Polar residues" evidence="1">
    <location>
        <begin position="1"/>
        <end position="10"/>
    </location>
</feature>
<evidence type="ECO:0000256" key="1">
    <source>
        <dbReference type="SAM" id="MobiDB-lite"/>
    </source>
</evidence>
<feature type="region of interest" description="Disordered" evidence="1">
    <location>
        <begin position="1"/>
        <end position="79"/>
    </location>
</feature>
<protein>
    <submittedName>
        <fullName evidence="2">Uncharacterized protein</fullName>
    </submittedName>
</protein>
<accession>A0ABD3NXS0</accession>
<dbReference type="EMBL" id="JABMIG020000353">
    <property type="protein sequence ID" value="KAL3780338.1"/>
    <property type="molecule type" value="Genomic_DNA"/>
</dbReference>
<gene>
    <name evidence="2" type="ORF">HJC23_008268</name>
</gene>
<dbReference type="Proteomes" id="UP001516023">
    <property type="component" value="Unassembled WGS sequence"/>
</dbReference>
<evidence type="ECO:0000313" key="3">
    <source>
        <dbReference type="Proteomes" id="UP001516023"/>
    </source>
</evidence>
<feature type="compositionally biased region" description="Polar residues" evidence="1">
    <location>
        <begin position="61"/>
        <end position="72"/>
    </location>
</feature>
<keyword evidence="3" id="KW-1185">Reference proteome</keyword>
<proteinExistence type="predicted"/>
<sequence length="283" mass="31857">MMNPLHQSPIQTPPRVKDPPEAALTPVQAGLTPAHDNHLPLPLPTTTTPMMPLPPPLDDAPQTQDLSNSQQDNSKKKRSRLAYVNKGILASQELFLDSDEDIALCKDETYLVGKVLSAPRKGVTDEFTLHWDRAALSSSLANIKLRRTVHKDDTEQVGRLNNPQLNQKPKTTTNLMKMQMCIPLKSDNLIFRLEEFRGLTCFEIAHHPDAKDLCKCNLNQKKFLTQMGHQTNNTKETIPRAYNVQTSHPLYIKLREVYRPQSIQHAKGVGKTTGLSDEESDEE</sequence>
<organism evidence="2 3">
    <name type="scientific">Cyclotella cryptica</name>
    <dbReference type="NCBI Taxonomy" id="29204"/>
    <lineage>
        <taxon>Eukaryota</taxon>
        <taxon>Sar</taxon>
        <taxon>Stramenopiles</taxon>
        <taxon>Ochrophyta</taxon>
        <taxon>Bacillariophyta</taxon>
        <taxon>Coscinodiscophyceae</taxon>
        <taxon>Thalassiosirophycidae</taxon>
        <taxon>Stephanodiscales</taxon>
        <taxon>Stephanodiscaceae</taxon>
        <taxon>Cyclotella</taxon>
    </lineage>
</organism>
<reference evidence="2 3" key="1">
    <citation type="journal article" date="2020" name="G3 (Bethesda)">
        <title>Improved Reference Genome for Cyclotella cryptica CCMP332, a Model for Cell Wall Morphogenesis, Salinity Adaptation, and Lipid Production in Diatoms (Bacillariophyta).</title>
        <authorList>
            <person name="Roberts W.R."/>
            <person name="Downey K.M."/>
            <person name="Ruck E.C."/>
            <person name="Traller J.C."/>
            <person name="Alverson A.J."/>
        </authorList>
    </citation>
    <scope>NUCLEOTIDE SEQUENCE [LARGE SCALE GENOMIC DNA]</scope>
    <source>
        <strain evidence="2 3">CCMP332</strain>
    </source>
</reference>
<evidence type="ECO:0000313" key="2">
    <source>
        <dbReference type="EMBL" id="KAL3780338.1"/>
    </source>
</evidence>